<keyword evidence="1" id="KW-1133">Transmembrane helix</keyword>
<feature type="transmembrane region" description="Helical" evidence="1">
    <location>
        <begin position="12"/>
        <end position="32"/>
    </location>
</feature>
<dbReference type="AlphaFoldDB" id="A0A4P8IU76"/>
<dbReference type="RefSeq" id="WP_137333723.1">
    <property type="nucleotide sequence ID" value="NZ_CP040077.1"/>
</dbReference>
<dbReference type="Proteomes" id="UP000298656">
    <property type="component" value="Chromosome 1"/>
</dbReference>
<dbReference type="InterPro" id="IPR012902">
    <property type="entry name" value="N_methyl_site"/>
</dbReference>
<dbReference type="EMBL" id="CP040077">
    <property type="protein sequence ID" value="QCP50913.1"/>
    <property type="molecule type" value="Genomic_DNA"/>
</dbReference>
<keyword evidence="1" id="KW-0472">Membrane</keyword>
<proteinExistence type="predicted"/>
<evidence type="ECO:0000256" key="1">
    <source>
        <dbReference type="SAM" id="Phobius"/>
    </source>
</evidence>
<dbReference type="KEGG" id="tvl:FAZ95_18225"/>
<dbReference type="Pfam" id="PF07963">
    <property type="entry name" value="N_methyl"/>
    <property type="match status" value="1"/>
</dbReference>
<organism evidence="2 3">
    <name type="scientific">Trinickia violacea</name>
    <dbReference type="NCBI Taxonomy" id="2571746"/>
    <lineage>
        <taxon>Bacteria</taxon>
        <taxon>Pseudomonadati</taxon>
        <taxon>Pseudomonadota</taxon>
        <taxon>Betaproteobacteria</taxon>
        <taxon>Burkholderiales</taxon>
        <taxon>Burkholderiaceae</taxon>
        <taxon>Trinickia</taxon>
    </lineage>
</organism>
<evidence type="ECO:0000313" key="3">
    <source>
        <dbReference type="Proteomes" id="UP000298656"/>
    </source>
</evidence>
<protein>
    <submittedName>
        <fullName evidence="2">Prepilin-type cleavage/methylation domain-containing protein</fullName>
    </submittedName>
</protein>
<reference evidence="2 3" key="1">
    <citation type="submission" date="2019-05" db="EMBL/GenBank/DDBJ databases">
        <title>Burkholderia sp. DHOD12, isolated from subtropical forest soil.</title>
        <authorList>
            <person name="Gao Z.-H."/>
            <person name="Qiu L.-H."/>
        </authorList>
    </citation>
    <scope>NUCLEOTIDE SEQUENCE [LARGE SCALE GENOMIC DNA]</scope>
    <source>
        <strain evidence="2 3">DHOD12</strain>
    </source>
</reference>
<accession>A0A4P8IU76</accession>
<dbReference type="OrthoDB" id="9131625at2"/>
<keyword evidence="3" id="KW-1185">Reference proteome</keyword>
<evidence type="ECO:0000313" key="2">
    <source>
        <dbReference type="EMBL" id="QCP50913.1"/>
    </source>
</evidence>
<gene>
    <name evidence="2" type="ORF">FAZ95_18225</name>
</gene>
<sequence length="141" mass="14608">MKVRSWRKGQGGTLLEVLVAVALMAVSALGVISVQLSMARGETVVAMRERAALIADSMAEAARGTTSEAIALERWRAQAASVLPSADVSVREQGGGLALSTVVWAAWRHDARVPVHRPAGCGDVAAAASANLSCASIAFVR</sequence>
<keyword evidence="1" id="KW-0812">Transmembrane</keyword>
<name>A0A4P8IU76_9BURK</name>